<feature type="domain" description="GCVT N-terminal" evidence="1">
    <location>
        <begin position="6"/>
        <end position="262"/>
    </location>
</feature>
<comment type="caution">
    <text evidence="2">The sequence shown here is derived from an EMBL/GenBank/DDBJ whole genome shotgun (WGS) entry which is preliminary data.</text>
</comment>
<evidence type="ECO:0000259" key="1">
    <source>
        <dbReference type="Pfam" id="PF01571"/>
    </source>
</evidence>
<dbReference type="Proteomes" id="UP001596103">
    <property type="component" value="Unassembled WGS sequence"/>
</dbReference>
<dbReference type="SUPFAM" id="SSF101790">
    <property type="entry name" value="Aminomethyltransferase beta-barrel domain"/>
    <property type="match status" value="1"/>
</dbReference>
<dbReference type="EMBL" id="JBHSMP010000016">
    <property type="protein sequence ID" value="MFC5429748.1"/>
    <property type="molecule type" value="Genomic_DNA"/>
</dbReference>
<evidence type="ECO:0000313" key="3">
    <source>
        <dbReference type="Proteomes" id="UP001596103"/>
    </source>
</evidence>
<dbReference type="InterPro" id="IPR027266">
    <property type="entry name" value="TrmE/GcvT-like"/>
</dbReference>
<dbReference type="PANTHER" id="PTHR43757">
    <property type="entry name" value="AMINOMETHYLTRANSFERASE"/>
    <property type="match status" value="1"/>
</dbReference>
<name>A0ABW0J9N5_9BURK</name>
<dbReference type="PIRSF" id="PIRSF006487">
    <property type="entry name" value="GcvT"/>
    <property type="match status" value="1"/>
</dbReference>
<accession>A0ABW0J9N5</accession>
<dbReference type="PANTHER" id="PTHR43757:SF2">
    <property type="entry name" value="AMINOMETHYLTRANSFERASE, MITOCHONDRIAL"/>
    <property type="match status" value="1"/>
</dbReference>
<keyword evidence="3" id="KW-1185">Reference proteome</keyword>
<dbReference type="InterPro" id="IPR028896">
    <property type="entry name" value="GcvT/YgfZ/DmdA"/>
</dbReference>
<dbReference type="SUPFAM" id="SSF103025">
    <property type="entry name" value="Folate-binding domain"/>
    <property type="match status" value="1"/>
</dbReference>
<dbReference type="RefSeq" id="WP_377711789.1">
    <property type="nucleotide sequence ID" value="NZ_JBHSMP010000016.1"/>
</dbReference>
<proteinExistence type="predicted"/>
<organism evidence="2 3">
    <name type="scientific">Paraburkholderia denitrificans</name>
    <dbReference type="NCBI Taxonomy" id="694025"/>
    <lineage>
        <taxon>Bacteria</taxon>
        <taxon>Pseudomonadati</taxon>
        <taxon>Pseudomonadota</taxon>
        <taxon>Betaproteobacteria</taxon>
        <taxon>Burkholderiales</taxon>
        <taxon>Burkholderiaceae</taxon>
        <taxon>Paraburkholderia</taxon>
    </lineage>
</organism>
<reference evidence="3" key="1">
    <citation type="journal article" date="2019" name="Int. J. Syst. Evol. Microbiol.">
        <title>The Global Catalogue of Microorganisms (GCM) 10K type strain sequencing project: providing services to taxonomists for standard genome sequencing and annotation.</title>
        <authorList>
            <consortium name="The Broad Institute Genomics Platform"/>
            <consortium name="The Broad Institute Genome Sequencing Center for Infectious Disease"/>
            <person name="Wu L."/>
            <person name="Ma J."/>
        </authorList>
    </citation>
    <scope>NUCLEOTIDE SEQUENCE [LARGE SCALE GENOMIC DNA]</scope>
    <source>
        <strain evidence="3">CCUG 56042</strain>
    </source>
</reference>
<dbReference type="Gene3D" id="3.30.1360.120">
    <property type="entry name" value="Probable tRNA modification gtpase trme, domain 1"/>
    <property type="match status" value="1"/>
</dbReference>
<dbReference type="InterPro" id="IPR006222">
    <property type="entry name" value="GCVT_N"/>
</dbReference>
<dbReference type="InterPro" id="IPR029043">
    <property type="entry name" value="GcvT/YgfZ_C"/>
</dbReference>
<sequence>MSALESLHIKNGAAMGTRNGASVPLNYNQPEAERVAMRKTILLTDYSHLGMAEISGEGAYELLNLMVAGDVGSIRDEQGMYTIILNDEGEIVSDVYILCDDERFIVMSEWLTGDAISEMMKHLLEQHGSEFEEIGHIGSLSNSVGVLHFEGPYSWELLAEMYGMDVLGLPFQEHMHVGDDEILFRAGEHGEYSYKLIANNDRLEAIWEQAVQTGEKYDMAVGGLDYQRDVRLENPCWEPDVFNDFSRCPIQLQMQWTVRYDKDQFKGKDALNSVLGRGVERRAVGFSIEGAAPADVARGDKVYVGESEIGVVITCGYSKDIGATVGRLLLNAAYAYADLDQYEVQTCSGRLNLKTTAVPIYRNFSFLINPSEHSYVDSSRPKHLLEQLEWQAAAKAKAEKELAEKELAAAQQAEAQRVQA</sequence>
<dbReference type="Pfam" id="PF01571">
    <property type="entry name" value="GCV_T"/>
    <property type="match status" value="1"/>
</dbReference>
<evidence type="ECO:0000313" key="2">
    <source>
        <dbReference type="EMBL" id="MFC5429748.1"/>
    </source>
</evidence>
<protein>
    <recommendedName>
        <fullName evidence="1">GCVT N-terminal domain-containing protein</fullName>
    </recommendedName>
</protein>
<gene>
    <name evidence="2" type="ORF">ACFPTO_13215</name>
</gene>